<dbReference type="EMBL" id="CP066681">
    <property type="protein sequence ID" value="QQG35881.1"/>
    <property type="molecule type" value="Genomic_DNA"/>
</dbReference>
<organism evidence="6 7">
    <name type="scientific">Micavibrio aeruginosavorus</name>
    <dbReference type="NCBI Taxonomy" id="349221"/>
    <lineage>
        <taxon>Bacteria</taxon>
        <taxon>Pseudomonadati</taxon>
        <taxon>Bdellovibrionota</taxon>
        <taxon>Bdellovibrionia</taxon>
        <taxon>Bdellovibrionales</taxon>
        <taxon>Pseudobdellovibrionaceae</taxon>
        <taxon>Micavibrio</taxon>
    </lineage>
</organism>
<evidence type="ECO:0000256" key="2">
    <source>
        <dbReference type="ARBA" id="ARBA00022679"/>
    </source>
</evidence>
<evidence type="ECO:0000313" key="6">
    <source>
        <dbReference type="EMBL" id="QQG35881.1"/>
    </source>
</evidence>
<keyword evidence="2 6" id="KW-0808">Transferase</keyword>
<proteinExistence type="predicted"/>
<dbReference type="PANTHER" id="PTHR43464:SF19">
    <property type="entry name" value="UBIQUINONE BIOSYNTHESIS O-METHYLTRANSFERASE, MITOCHONDRIAL"/>
    <property type="match status" value="1"/>
</dbReference>
<accession>A0A7T5UGH1</accession>
<keyword evidence="3" id="KW-0949">S-adenosyl-L-methionine</keyword>
<evidence type="ECO:0000256" key="4">
    <source>
        <dbReference type="SAM" id="MobiDB-lite"/>
    </source>
</evidence>
<evidence type="ECO:0000256" key="1">
    <source>
        <dbReference type="ARBA" id="ARBA00022603"/>
    </source>
</evidence>
<dbReference type="AlphaFoldDB" id="A0A7T5UGH1"/>
<dbReference type="InterPro" id="IPR011990">
    <property type="entry name" value="TPR-like_helical_dom_sf"/>
</dbReference>
<dbReference type="GO" id="GO:0008168">
    <property type="term" value="F:methyltransferase activity"/>
    <property type="evidence" value="ECO:0007669"/>
    <property type="project" value="UniProtKB-KW"/>
</dbReference>
<keyword evidence="1 6" id="KW-0489">Methyltransferase</keyword>
<feature type="domain" description="Methyltransferase" evidence="5">
    <location>
        <begin position="449"/>
        <end position="545"/>
    </location>
</feature>
<dbReference type="Proteomes" id="UP000595362">
    <property type="component" value="Chromosome"/>
</dbReference>
<dbReference type="Gene3D" id="3.40.50.150">
    <property type="entry name" value="Vaccinia Virus protein VP39"/>
    <property type="match status" value="1"/>
</dbReference>
<dbReference type="PANTHER" id="PTHR43464">
    <property type="entry name" value="METHYLTRANSFERASE"/>
    <property type="match status" value="1"/>
</dbReference>
<sequence>MNRKDRRAQEKAQEKAKARTSPTVKISAVAEALKAQGMALKAAGKEAQAIPLLIEALKADATLADVHFTLAMMARGKADLKIDMDAINRAVANKKLLCTSYLVILNILKGKKQYREAMVCQEELCRLMPDDMDEKANLALLYNLAGQREKALIALAEIIAVKPEEKKYRGVFLNILGPVTLQQHEPLLKLTLQGCFDNIYEANLNKAYALWIKLVISDPECSDLQEAERLIEQADFENWIDNHHPRDLNFLHCRFFLDGLRLMILNDVVLEQFLTRLRRWICLNAEKIANTSQIEALENFICALGEQCFFNEYIFAQTPEEEEAVETLIRLLQNRSASGPSRLQTCAIVSCYKPLIDVFPDNATEFSELAANHPAFKNLVAAQFNAPAEEREIKSRLESFGFLEDDTSRKVQQQYEEHPYPRWISINNYPTPNDDLPFAPDLRFKPYKILVAGCGTGRHAISTAACYPNARVTAIDLSRTSLAYAQRKANESGLANRLRFLHADILSMKEWDGRFDIIESSGVLHHMQDPFKGWQTLNDLLVTGGYFKVGLYSELARQQIVEARNFVAQGGYPATDAGIRQCRSDILSLPRDNPMRQKLISFTDFFSTSLLRDLIFHVQEHRMTLPQIDDMMKRLNLTCISLNMTIPEIVNRYDKMFPQDLARCNLLNWHEFEQKFPDTFAGMYQFWCKKIA</sequence>
<dbReference type="GO" id="GO:0032259">
    <property type="term" value="P:methylation"/>
    <property type="evidence" value="ECO:0007669"/>
    <property type="project" value="UniProtKB-KW"/>
</dbReference>
<gene>
    <name evidence="6" type="ORF">HYS17_10320</name>
</gene>
<evidence type="ECO:0000259" key="5">
    <source>
        <dbReference type="Pfam" id="PF13649"/>
    </source>
</evidence>
<dbReference type="InterPro" id="IPR041698">
    <property type="entry name" value="Methyltransf_25"/>
</dbReference>
<evidence type="ECO:0000313" key="7">
    <source>
        <dbReference type="Proteomes" id="UP000595362"/>
    </source>
</evidence>
<dbReference type="SUPFAM" id="SSF53335">
    <property type="entry name" value="S-adenosyl-L-methionine-dependent methyltransferases"/>
    <property type="match status" value="1"/>
</dbReference>
<dbReference type="Gene3D" id="1.25.40.10">
    <property type="entry name" value="Tetratricopeptide repeat domain"/>
    <property type="match status" value="1"/>
</dbReference>
<dbReference type="CDD" id="cd02440">
    <property type="entry name" value="AdoMet_MTases"/>
    <property type="match status" value="1"/>
</dbReference>
<dbReference type="SUPFAM" id="SSF48452">
    <property type="entry name" value="TPR-like"/>
    <property type="match status" value="1"/>
</dbReference>
<dbReference type="Pfam" id="PF13649">
    <property type="entry name" value="Methyltransf_25"/>
    <property type="match status" value="1"/>
</dbReference>
<protein>
    <submittedName>
        <fullName evidence="6">Methyltransferase domain-containing protein</fullName>
    </submittedName>
</protein>
<reference evidence="6 7" key="1">
    <citation type="submission" date="2020-07" db="EMBL/GenBank/DDBJ databases">
        <title>Huge and variable diversity of episymbiotic CPR bacteria and DPANN archaea in groundwater ecosystems.</title>
        <authorList>
            <person name="He C.Y."/>
            <person name="Keren R."/>
            <person name="Whittaker M."/>
            <person name="Farag I.F."/>
            <person name="Doudna J."/>
            <person name="Cate J.H.D."/>
            <person name="Banfield J.F."/>
        </authorList>
    </citation>
    <scope>NUCLEOTIDE SEQUENCE [LARGE SCALE GENOMIC DNA]</scope>
    <source>
        <strain evidence="6">NC_groundwater_70_Ag_B-0.1um_54_66</strain>
    </source>
</reference>
<evidence type="ECO:0000256" key="3">
    <source>
        <dbReference type="ARBA" id="ARBA00022691"/>
    </source>
</evidence>
<name>A0A7T5UGH1_9BACT</name>
<feature type="region of interest" description="Disordered" evidence="4">
    <location>
        <begin position="1"/>
        <end position="20"/>
    </location>
</feature>
<feature type="compositionally biased region" description="Basic and acidic residues" evidence="4">
    <location>
        <begin position="7"/>
        <end position="17"/>
    </location>
</feature>
<dbReference type="InterPro" id="IPR029063">
    <property type="entry name" value="SAM-dependent_MTases_sf"/>
</dbReference>